<feature type="domain" description="Endonuclease/exonuclease/phosphatase" evidence="2">
    <location>
        <begin position="197"/>
        <end position="302"/>
    </location>
</feature>
<evidence type="ECO:0000313" key="4">
    <source>
        <dbReference type="Proteomes" id="UP001164746"/>
    </source>
</evidence>
<organism evidence="3 4">
    <name type="scientific">Mya arenaria</name>
    <name type="common">Soft-shell clam</name>
    <dbReference type="NCBI Taxonomy" id="6604"/>
    <lineage>
        <taxon>Eukaryota</taxon>
        <taxon>Metazoa</taxon>
        <taxon>Spiralia</taxon>
        <taxon>Lophotrochozoa</taxon>
        <taxon>Mollusca</taxon>
        <taxon>Bivalvia</taxon>
        <taxon>Autobranchia</taxon>
        <taxon>Heteroconchia</taxon>
        <taxon>Euheterodonta</taxon>
        <taxon>Imparidentia</taxon>
        <taxon>Neoheterodontei</taxon>
        <taxon>Myida</taxon>
        <taxon>Myoidea</taxon>
        <taxon>Myidae</taxon>
        <taxon>Mya</taxon>
    </lineage>
</organism>
<dbReference type="Gene3D" id="3.60.10.10">
    <property type="entry name" value="Endonuclease/exonuclease/phosphatase"/>
    <property type="match status" value="1"/>
</dbReference>
<dbReference type="EMBL" id="CP111024">
    <property type="protein sequence ID" value="WAR24921.1"/>
    <property type="molecule type" value="Genomic_DNA"/>
</dbReference>
<dbReference type="PANTHER" id="PTHR33395">
    <property type="entry name" value="TRANSCRIPTASE, PUTATIVE-RELATED-RELATED"/>
    <property type="match status" value="1"/>
</dbReference>
<proteinExistence type="predicted"/>
<gene>
    <name evidence="3" type="ORF">MAR_038590</name>
</gene>
<accession>A0ABY7FW13</accession>
<protein>
    <recommendedName>
        <fullName evidence="2">Endonuclease/exonuclease/phosphatase domain-containing protein</fullName>
    </recommendedName>
</protein>
<dbReference type="InterPro" id="IPR005135">
    <property type="entry name" value="Endo/exonuclease/phosphatase"/>
</dbReference>
<dbReference type="SUPFAM" id="SSF56219">
    <property type="entry name" value="DNase I-like"/>
    <property type="match status" value="1"/>
</dbReference>
<feature type="region of interest" description="Disordered" evidence="1">
    <location>
        <begin position="137"/>
        <end position="200"/>
    </location>
</feature>
<dbReference type="Pfam" id="PF14529">
    <property type="entry name" value="Exo_endo_phos_2"/>
    <property type="match status" value="1"/>
</dbReference>
<evidence type="ECO:0000259" key="2">
    <source>
        <dbReference type="Pfam" id="PF14529"/>
    </source>
</evidence>
<feature type="compositionally biased region" description="Basic and acidic residues" evidence="1">
    <location>
        <begin position="162"/>
        <end position="173"/>
    </location>
</feature>
<dbReference type="InterPro" id="IPR036691">
    <property type="entry name" value="Endo/exonu/phosph_ase_sf"/>
</dbReference>
<keyword evidence="4" id="KW-1185">Reference proteome</keyword>
<dbReference type="Proteomes" id="UP001164746">
    <property type="component" value="Chromosome 13"/>
</dbReference>
<evidence type="ECO:0000256" key="1">
    <source>
        <dbReference type="SAM" id="MobiDB-lite"/>
    </source>
</evidence>
<sequence length="311" mass="36312">MEKNGAVKCDREVIREFIQEERDEEKEIEMKKLNVIIHSLPESKGTSVEDKKVDDKRKVLSILNDVLNLDVQTENIIRLGKNIENREKARPLRVSVENFEGKRKVLDAYRRLKNHEKYNSIFLTPDLTPKQRKQAFELREERRMRERNGESGLMIRNGRIVQKQERQQQHDHPYTTSGACGRGDRREPSSPSPSSRSENVRQLNTLLTQASALNYEHLVVLGDFNFPEIDWDSWTVNRNENHPSFSFIECLRDNFLTQHVNFYTRYRDGQDPSCLDLLLSDNLTQIEGMKINGKLGLSDHISFTFKLLCPV</sequence>
<evidence type="ECO:0000313" key="3">
    <source>
        <dbReference type="EMBL" id="WAR24921.1"/>
    </source>
</evidence>
<feature type="compositionally biased region" description="Basic and acidic residues" evidence="1">
    <location>
        <begin position="137"/>
        <end position="149"/>
    </location>
</feature>
<dbReference type="PANTHER" id="PTHR33395:SF22">
    <property type="entry name" value="REVERSE TRANSCRIPTASE DOMAIN-CONTAINING PROTEIN"/>
    <property type="match status" value="1"/>
</dbReference>
<name>A0ABY7FW13_MYAAR</name>
<reference evidence="3" key="1">
    <citation type="submission" date="2022-11" db="EMBL/GenBank/DDBJ databases">
        <title>Centuries of genome instability and evolution in soft-shell clam transmissible cancer (bioRxiv).</title>
        <authorList>
            <person name="Hart S.F.M."/>
            <person name="Yonemitsu M.A."/>
            <person name="Giersch R.M."/>
            <person name="Beal B.F."/>
            <person name="Arriagada G."/>
            <person name="Davis B.W."/>
            <person name="Ostrander E.A."/>
            <person name="Goff S.P."/>
            <person name="Metzger M.J."/>
        </authorList>
    </citation>
    <scope>NUCLEOTIDE SEQUENCE</scope>
    <source>
        <strain evidence="3">MELC-2E11</strain>
        <tissue evidence="3">Siphon/mantle</tissue>
    </source>
</reference>